<feature type="region of interest" description="Disordered" evidence="1">
    <location>
        <begin position="1"/>
        <end position="62"/>
    </location>
</feature>
<proteinExistence type="predicted"/>
<feature type="compositionally biased region" description="Basic and acidic residues" evidence="1">
    <location>
        <begin position="8"/>
        <end position="33"/>
    </location>
</feature>
<dbReference type="EMBL" id="OE001832">
    <property type="protein sequence ID" value="CAD7457666.1"/>
    <property type="molecule type" value="Genomic_DNA"/>
</dbReference>
<name>A0A7R9NVG3_9NEOP</name>
<organism evidence="2">
    <name type="scientific">Timema tahoe</name>
    <dbReference type="NCBI Taxonomy" id="61484"/>
    <lineage>
        <taxon>Eukaryota</taxon>
        <taxon>Metazoa</taxon>
        <taxon>Ecdysozoa</taxon>
        <taxon>Arthropoda</taxon>
        <taxon>Hexapoda</taxon>
        <taxon>Insecta</taxon>
        <taxon>Pterygota</taxon>
        <taxon>Neoptera</taxon>
        <taxon>Polyneoptera</taxon>
        <taxon>Phasmatodea</taxon>
        <taxon>Timematodea</taxon>
        <taxon>Timematoidea</taxon>
        <taxon>Timematidae</taxon>
        <taxon>Timema</taxon>
    </lineage>
</organism>
<reference evidence="2" key="1">
    <citation type="submission" date="2020-11" db="EMBL/GenBank/DDBJ databases">
        <authorList>
            <person name="Tran Van P."/>
        </authorList>
    </citation>
    <scope>NUCLEOTIDE SEQUENCE</scope>
</reference>
<dbReference type="AlphaFoldDB" id="A0A7R9NVG3"/>
<protein>
    <submittedName>
        <fullName evidence="2">Uncharacterized protein</fullName>
    </submittedName>
</protein>
<evidence type="ECO:0000256" key="1">
    <source>
        <dbReference type="SAM" id="MobiDB-lite"/>
    </source>
</evidence>
<evidence type="ECO:0000313" key="2">
    <source>
        <dbReference type="EMBL" id="CAD7457666.1"/>
    </source>
</evidence>
<gene>
    <name evidence="2" type="ORF">TTEB3V08_LOCUS5657</name>
</gene>
<sequence length="188" mass="21526">MTPSQETTETRKLEPTPGKELKIKPGTAKDTREKLRRCFMNALRRRRNKKSGDGATKMPPLKVKDLGGEELWDSVSFSHPLKRRRCILAHRDRETLQDLTRSPERCGNNRRSGFIEKDSRHVDSVVGSHEIVAPLAVTLSTLTDWIIVESEKRKQSAQYFIEHNNLQLSPTAIALRIRPEWASERASD</sequence>
<accession>A0A7R9NVG3</accession>